<proteinExistence type="inferred from homology"/>
<dbReference type="Proteomes" id="UP001151518">
    <property type="component" value="Unassembled WGS sequence"/>
</dbReference>
<evidence type="ECO:0000313" key="2">
    <source>
        <dbReference type="EMBL" id="KAJ2676796.1"/>
    </source>
</evidence>
<accession>A0A9W8KXL2</accession>
<dbReference type="PANTHER" id="PTHR31905">
    <property type="entry name" value="COILED-COIL DOMAIN-CONTAINING PROTEIN 58"/>
    <property type="match status" value="1"/>
</dbReference>
<dbReference type="PANTHER" id="PTHR31905:SF2">
    <property type="entry name" value="PROTEIN MIX23"/>
    <property type="match status" value="1"/>
</dbReference>
<dbReference type="EMBL" id="JANBTW010000037">
    <property type="protein sequence ID" value="KAJ2676796.1"/>
    <property type="molecule type" value="Genomic_DNA"/>
</dbReference>
<comment type="caution">
    <text evidence="2">The sequence shown here is derived from an EMBL/GenBank/DDBJ whole genome shotgun (WGS) entry which is preliminary data.</text>
</comment>
<dbReference type="OrthoDB" id="5593818at2759"/>
<comment type="similarity">
    <text evidence="1">Belongs to the MIX23 family.</text>
</comment>
<dbReference type="InterPro" id="IPR019171">
    <property type="entry name" value="MIX23"/>
</dbReference>
<evidence type="ECO:0000313" key="3">
    <source>
        <dbReference type="Proteomes" id="UP001151518"/>
    </source>
</evidence>
<organism evidence="2 3">
    <name type="scientific">Coemansia spiralis</name>
    <dbReference type="NCBI Taxonomy" id="417178"/>
    <lineage>
        <taxon>Eukaryota</taxon>
        <taxon>Fungi</taxon>
        <taxon>Fungi incertae sedis</taxon>
        <taxon>Zoopagomycota</taxon>
        <taxon>Kickxellomycotina</taxon>
        <taxon>Kickxellomycetes</taxon>
        <taxon>Kickxellales</taxon>
        <taxon>Kickxellaceae</taxon>
        <taxon>Coemansia</taxon>
    </lineage>
</organism>
<name>A0A9W8KXL2_9FUNG</name>
<sequence length="162" mass="19166">MTKPTKRMSNNGSLATLEELRAKAQARDVEMTGRICLDMSHFKAVMRQLRKVDDNIILRMNTTNTAEVHECFAVFQILQTAYRRRERDINMCLRVLDEKIAEAKESKSPKMFSLETQRDWVSNERGVEDIVRKRSLDVFKSRCQLFEFPKEFEDFLNQRKIK</sequence>
<dbReference type="GO" id="GO:0005758">
    <property type="term" value="C:mitochondrial intermembrane space"/>
    <property type="evidence" value="ECO:0007669"/>
    <property type="project" value="InterPro"/>
</dbReference>
<evidence type="ECO:0000256" key="1">
    <source>
        <dbReference type="ARBA" id="ARBA00024204"/>
    </source>
</evidence>
<gene>
    <name evidence="2" type="ORF">GGI25_003441</name>
</gene>
<protein>
    <submittedName>
        <fullName evidence="2">Uncharacterized protein</fullName>
    </submittedName>
</protein>
<dbReference type="AlphaFoldDB" id="A0A9W8KXL2"/>
<reference evidence="2" key="1">
    <citation type="submission" date="2022-07" db="EMBL/GenBank/DDBJ databases">
        <title>Phylogenomic reconstructions and comparative analyses of Kickxellomycotina fungi.</title>
        <authorList>
            <person name="Reynolds N.K."/>
            <person name="Stajich J.E."/>
            <person name="Barry K."/>
            <person name="Grigoriev I.V."/>
            <person name="Crous P."/>
            <person name="Smith M.E."/>
        </authorList>
    </citation>
    <scope>NUCLEOTIDE SEQUENCE</scope>
    <source>
        <strain evidence="2">NRRL 3115</strain>
    </source>
</reference>
<dbReference type="Pfam" id="PF09774">
    <property type="entry name" value="MIX23"/>
    <property type="match status" value="1"/>
</dbReference>